<dbReference type="InterPro" id="IPR045428">
    <property type="entry name" value="EACC1"/>
</dbReference>
<keyword evidence="1" id="KW-1133">Transmembrane helix</keyword>
<dbReference type="Pfam" id="PF19953">
    <property type="entry name" value="EACC1"/>
    <property type="match status" value="1"/>
</dbReference>
<evidence type="ECO:0000256" key="1">
    <source>
        <dbReference type="SAM" id="Phobius"/>
    </source>
</evidence>
<evidence type="ECO:0000313" key="3">
    <source>
        <dbReference type="Proteomes" id="UP000274843"/>
    </source>
</evidence>
<proteinExistence type="predicted"/>
<protein>
    <submittedName>
        <fullName evidence="2">Uncharacterized protein</fullName>
    </submittedName>
</protein>
<accession>A0A3N2G6G1</accession>
<sequence length="125" mass="13211">MEVTLTVAAERAGDEARSLREWLLGQDELRGRVRLVESPPEPGRLGSVVETLAVALGPGGVATATATVVIAWLRRRTSDVTITVKKPDSDFELTATNVKGVDAGELAELTRRVSAELDGGDETAA</sequence>
<evidence type="ECO:0000313" key="2">
    <source>
        <dbReference type="EMBL" id="ROS32231.1"/>
    </source>
</evidence>
<dbReference type="AlphaFoldDB" id="A0A3N2G6G1"/>
<keyword evidence="3" id="KW-1185">Reference proteome</keyword>
<dbReference type="Proteomes" id="UP000274843">
    <property type="component" value="Unassembled WGS sequence"/>
</dbReference>
<gene>
    <name evidence="2" type="ORF">EDD35_7994</name>
</gene>
<keyword evidence="1" id="KW-0472">Membrane</keyword>
<keyword evidence="1" id="KW-0812">Transmembrane</keyword>
<feature type="transmembrane region" description="Helical" evidence="1">
    <location>
        <begin position="52"/>
        <end position="73"/>
    </location>
</feature>
<reference evidence="2 3" key="1">
    <citation type="submission" date="2018-11" db="EMBL/GenBank/DDBJ databases">
        <title>Sequencing the genomes of 1000 actinobacteria strains.</title>
        <authorList>
            <person name="Klenk H.-P."/>
        </authorList>
    </citation>
    <scope>NUCLEOTIDE SEQUENCE [LARGE SCALE GENOMIC DNA]</scope>
    <source>
        <strain evidence="2 3">DSM 44348</strain>
    </source>
</reference>
<organism evidence="2 3">
    <name type="scientific">Amycolatopsis thermoflava</name>
    <dbReference type="NCBI Taxonomy" id="84480"/>
    <lineage>
        <taxon>Bacteria</taxon>
        <taxon>Bacillati</taxon>
        <taxon>Actinomycetota</taxon>
        <taxon>Actinomycetes</taxon>
        <taxon>Pseudonocardiales</taxon>
        <taxon>Pseudonocardiaceae</taxon>
        <taxon>Amycolatopsis</taxon>
        <taxon>Amycolatopsis methanolica group</taxon>
    </lineage>
</organism>
<comment type="caution">
    <text evidence="2">The sequence shown here is derived from an EMBL/GenBank/DDBJ whole genome shotgun (WGS) entry which is preliminary data.</text>
</comment>
<dbReference type="EMBL" id="RKHY01000002">
    <property type="protein sequence ID" value="ROS32231.1"/>
    <property type="molecule type" value="Genomic_DNA"/>
</dbReference>
<name>A0A3N2G6G1_9PSEU</name>